<feature type="region of interest" description="Disordered" evidence="1">
    <location>
        <begin position="1"/>
        <end position="53"/>
    </location>
</feature>
<keyword evidence="3" id="KW-1185">Reference proteome</keyword>
<sequence>MDPEPSLDAASAPALDADMPIDYDQPDSTLAGETTDAEMGDEPAKDASQEADMVDDDAVARVAAETDTDIIPVDDALVAAVSSAPLDVSFSTVASPPVALPPVSSDLSAAPVSASVPVSTAIELEANPTLAPAPDMPVSVDEPITGEPLPAVDNGVDGAVERILDATTSTGDGGAAAHALEPLSTEEAAETSVVADIGSDVPPSASVEAPAADGTGDAVAEADAGEHDDAAATAVEAVGGGATRDFEEPVKTNTGGEQQHVLPSRPIVDKDPLLEIEVPVHAPADPSSSSARGVPAVFLTTGDDESTTTHVLFHHERRWPPDDAAERGENTVDGSDEHFDLLLGEAAQHELYYQPLDKLLVALRRELNWHDYDQEELVLHFDEIGISITEDNVYCSSVTLFDFDRIHTGCQLPGRLHARLDSQSRFSTGFNALAMHIANSRAGVVVEVEEDEEGDESATLAGDDDEEEEEGVIEGAVYEEGAEADQAQEGHEEGEVQGATFDEHVEEEEGEGGLAESDGPDSELVRAQQGDEDVEEPEVEVGELPSQEGAAEQSTAALPTAAEEQQPAQAGEDEFDLDSALAQLDGDDGVPTVAQEAQQQPVEEVGAESARQEGEEIEAPGVAQGAEVPEEAAAASAAEPAVTEPREHEVPSSEVPSAAEPQQVAEGALGVEGEDLAEPAEAEQGEVDAPATADEAAQGGVETALTAADVEVDAASTAGELVEPAQDESAVVTAELSAVVNDASAAVDDSDEPVNPSDVVIDYDEAFDGGAVTATTAAPAADHGGEAYPPTPQSPKRSRDSLSEDGQEGADEESAGDAKRPRLVEATTAA</sequence>
<dbReference type="Pfam" id="PF10336">
    <property type="entry name" value="DUF2420"/>
    <property type="match status" value="1"/>
</dbReference>
<feature type="compositionally biased region" description="Acidic residues" evidence="1">
    <location>
        <begin position="672"/>
        <end position="686"/>
    </location>
</feature>
<feature type="region of interest" description="Disordered" evidence="1">
    <location>
        <begin position="504"/>
        <end position="700"/>
    </location>
</feature>
<feature type="compositionally biased region" description="Low complexity" evidence="1">
    <location>
        <begin position="772"/>
        <end position="781"/>
    </location>
</feature>
<dbReference type="AlphaFoldDB" id="A0AAV5GD25"/>
<proteinExistence type="predicted"/>
<feature type="compositionally biased region" description="Low complexity" evidence="1">
    <location>
        <begin position="199"/>
        <end position="222"/>
    </location>
</feature>
<evidence type="ECO:0008006" key="4">
    <source>
        <dbReference type="Google" id="ProtNLM"/>
    </source>
</evidence>
<evidence type="ECO:0000313" key="2">
    <source>
        <dbReference type="EMBL" id="GJN90396.1"/>
    </source>
</evidence>
<comment type="caution">
    <text evidence="2">The sequence shown here is derived from an EMBL/GenBank/DDBJ whole genome shotgun (WGS) entry which is preliminary data.</text>
</comment>
<feature type="compositionally biased region" description="Low complexity" evidence="1">
    <location>
        <begin position="555"/>
        <end position="570"/>
    </location>
</feature>
<feature type="compositionally biased region" description="Acidic residues" evidence="1">
    <location>
        <begin position="803"/>
        <end position="815"/>
    </location>
</feature>
<feature type="region of interest" description="Disordered" evidence="1">
    <location>
        <begin position="198"/>
        <end position="225"/>
    </location>
</feature>
<feature type="compositionally biased region" description="Low complexity" evidence="1">
    <location>
        <begin position="590"/>
        <end position="608"/>
    </location>
</feature>
<gene>
    <name evidence="2" type="ORF">Rhopal_003407-T1</name>
</gene>
<feature type="region of interest" description="Disordered" evidence="1">
    <location>
        <begin position="449"/>
        <end position="471"/>
    </location>
</feature>
<organism evidence="2 3">
    <name type="scientific">Rhodotorula paludigena</name>
    <dbReference type="NCBI Taxonomy" id="86838"/>
    <lineage>
        <taxon>Eukaryota</taxon>
        <taxon>Fungi</taxon>
        <taxon>Dikarya</taxon>
        <taxon>Basidiomycota</taxon>
        <taxon>Pucciniomycotina</taxon>
        <taxon>Microbotryomycetes</taxon>
        <taxon>Sporidiobolales</taxon>
        <taxon>Sporidiobolaceae</taxon>
        <taxon>Rhodotorula</taxon>
    </lineage>
</organism>
<dbReference type="InterPro" id="IPR018822">
    <property type="entry name" value="UPF0646"/>
</dbReference>
<reference evidence="2 3" key="1">
    <citation type="submission" date="2021-12" db="EMBL/GenBank/DDBJ databases">
        <title>High titer production of polyol ester of fatty acids by Rhodotorula paludigena BS15 towards product separation-free biomass refinery.</title>
        <authorList>
            <person name="Mano J."/>
            <person name="Ono H."/>
            <person name="Tanaka T."/>
            <person name="Naito K."/>
            <person name="Sushida H."/>
            <person name="Ike M."/>
            <person name="Tokuyasu K."/>
            <person name="Kitaoka M."/>
        </authorList>
    </citation>
    <scope>NUCLEOTIDE SEQUENCE [LARGE SCALE GENOMIC DNA]</scope>
    <source>
        <strain evidence="2 3">BS15</strain>
    </source>
</reference>
<feature type="compositionally biased region" description="Low complexity" evidence="1">
    <location>
        <begin position="1"/>
        <end position="18"/>
    </location>
</feature>
<dbReference type="Proteomes" id="UP001342314">
    <property type="component" value="Unassembled WGS sequence"/>
</dbReference>
<dbReference type="EMBL" id="BQKY01000006">
    <property type="protein sequence ID" value="GJN90396.1"/>
    <property type="molecule type" value="Genomic_DNA"/>
</dbReference>
<accession>A0AAV5GD25</accession>
<evidence type="ECO:0000256" key="1">
    <source>
        <dbReference type="SAM" id="MobiDB-lite"/>
    </source>
</evidence>
<protein>
    <recommendedName>
        <fullName evidence="4">Proteophosphoglycan ppg4</fullName>
    </recommendedName>
</protein>
<feature type="region of interest" description="Disordered" evidence="1">
    <location>
        <begin position="772"/>
        <end position="830"/>
    </location>
</feature>
<evidence type="ECO:0000313" key="3">
    <source>
        <dbReference type="Proteomes" id="UP001342314"/>
    </source>
</evidence>
<feature type="compositionally biased region" description="Low complexity" evidence="1">
    <location>
        <begin position="622"/>
        <end position="643"/>
    </location>
</feature>
<name>A0AAV5GD25_9BASI</name>
<feature type="compositionally biased region" description="Acidic residues" evidence="1">
    <location>
        <begin position="530"/>
        <end position="541"/>
    </location>
</feature>